<organism evidence="1">
    <name type="scientific">Marseillevirus LCMAC101</name>
    <dbReference type="NCBI Taxonomy" id="2506602"/>
    <lineage>
        <taxon>Viruses</taxon>
        <taxon>Varidnaviria</taxon>
        <taxon>Bamfordvirae</taxon>
        <taxon>Nucleocytoviricota</taxon>
        <taxon>Megaviricetes</taxon>
        <taxon>Pimascovirales</taxon>
        <taxon>Pimascovirales incertae sedis</taxon>
        <taxon>Marseilleviridae</taxon>
    </lineage>
</organism>
<accession>A0A481YRJ2</accession>
<reference evidence="1" key="1">
    <citation type="journal article" date="2019" name="MBio">
        <title>Virus Genomes from Deep Sea Sediments Expand the Ocean Megavirome and Support Independent Origins of Viral Gigantism.</title>
        <authorList>
            <person name="Backstrom D."/>
            <person name="Yutin N."/>
            <person name="Jorgensen S.L."/>
            <person name="Dharamshi J."/>
            <person name="Homa F."/>
            <person name="Zaremba-Niedwiedzka K."/>
            <person name="Spang A."/>
            <person name="Wolf Y.I."/>
            <person name="Koonin E.V."/>
            <person name="Ettema T.J."/>
        </authorList>
    </citation>
    <scope>NUCLEOTIDE SEQUENCE</scope>
</reference>
<proteinExistence type="predicted"/>
<gene>
    <name evidence="1" type="ORF">LCMAC101_04360</name>
</gene>
<dbReference type="Gene3D" id="3.90.70.10">
    <property type="entry name" value="Cysteine proteinases"/>
    <property type="match status" value="1"/>
</dbReference>
<sequence>MWLYDYHEKVKSGPDRKKYAIHGELYQCMLRYFFGDVYPNHDLGIEKKGKVTSVFVKKMHPDLGDTGALIEPDQMGRPSNLGKFRNFSNSCFLDSMLMTILISDGSEYFRRKIFDSNIQNTAYSHGGVCTPRSKVKTIAETRELARGLRDALEVDYNRLLRGNVFKATEVRGFLARCDPHMRVRQESVTTAYGLIAKLFPQIQTYFSPKMVVRGDYNNRPVGEPIEKITLAGNAAFDVGEFIPQFRRTMVGDVVGEFYIWSEINHPIIVFQNNLGQYVDSFNEYILEGRYRLFSVITIAGAIPRPDEVGGGHYTSYIRIDNQWFYYNDSPPTLRRVAALPADVLMRSRDTVPELLFYERIREIPQAGLLPVQTEKEGVVFEPVEFDDDGAHLIVRYGDRYMGDVLRGLGARLKRRDDKRYANWILPIEEVGAKINQIENAVRIPITVAPQPEGDVMIFTEDKYGRLGDEFRNLGGTLVERDRNYYGLNYHLRDRGGVLHDRNRDYYWRIPRENFNDMVSRIQKVTA</sequence>
<evidence type="ECO:0000313" key="1">
    <source>
        <dbReference type="EMBL" id="QBK85841.1"/>
    </source>
</evidence>
<dbReference type="CDD" id="cd02257">
    <property type="entry name" value="Peptidase_C19"/>
    <property type="match status" value="1"/>
</dbReference>
<protein>
    <submittedName>
        <fullName evidence="1">Ubiquitin carboxyl-terminal hydrolase</fullName>
    </submittedName>
</protein>
<dbReference type="SUPFAM" id="SSF54001">
    <property type="entry name" value="Cysteine proteinases"/>
    <property type="match status" value="1"/>
</dbReference>
<dbReference type="InterPro" id="IPR038765">
    <property type="entry name" value="Papain-like_cys_pep_sf"/>
</dbReference>
<name>A0A481YRJ2_9VIRU</name>
<dbReference type="EMBL" id="MK500328">
    <property type="protein sequence ID" value="QBK85841.1"/>
    <property type="molecule type" value="Genomic_DNA"/>
</dbReference>
<keyword evidence="1" id="KW-0378">Hydrolase</keyword>
<dbReference type="GO" id="GO:0016787">
    <property type="term" value="F:hydrolase activity"/>
    <property type="evidence" value="ECO:0007669"/>
    <property type="project" value="UniProtKB-KW"/>
</dbReference>